<evidence type="ECO:0000256" key="1">
    <source>
        <dbReference type="ARBA" id="ARBA00023015"/>
    </source>
</evidence>
<keyword evidence="7" id="KW-1185">Reference proteome</keyword>
<feature type="domain" description="HTH tetR-type" evidence="5">
    <location>
        <begin position="3"/>
        <end position="63"/>
    </location>
</feature>
<dbReference type="PANTHER" id="PTHR47506">
    <property type="entry name" value="TRANSCRIPTIONAL REGULATORY PROTEIN"/>
    <property type="match status" value="1"/>
</dbReference>
<dbReference type="Pfam" id="PF00440">
    <property type="entry name" value="TetR_N"/>
    <property type="match status" value="1"/>
</dbReference>
<proteinExistence type="predicted"/>
<keyword evidence="2 4" id="KW-0238">DNA-binding</keyword>
<evidence type="ECO:0000313" key="6">
    <source>
        <dbReference type="EMBL" id="MBV0932534.1"/>
    </source>
</evidence>
<organism evidence="6 7">
    <name type="scientific">Marinobacterium weihaiense</name>
    <dbReference type="NCBI Taxonomy" id="2851016"/>
    <lineage>
        <taxon>Bacteria</taxon>
        <taxon>Pseudomonadati</taxon>
        <taxon>Pseudomonadota</taxon>
        <taxon>Gammaproteobacteria</taxon>
        <taxon>Oceanospirillales</taxon>
        <taxon>Oceanospirillaceae</taxon>
        <taxon>Marinobacterium</taxon>
    </lineage>
</organism>
<keyword evidence="1" id="KW-0805">Transcription regulation</keyword>
<dbReference type="Proteomes" id="UP000755551">
    <property type="component" value="Unassembled WGS sequence"/>
</dbReference>
<protein>
    <submittedName>
        <fullName evidence="6">TetR/AcrR family transcriptional regulator</fullName>
    </submittedName>
</protein>
<dbReference type="InterPro" id="IPR001647">
    <property type="entry name" value="HTH_TetR"/>
</dbReference>
<dbReference type="PANTHER" id="PTHR47506:SF6">
    <property type="entry name" value="HTH-TYPE TRANSCRIPTIONAL REPRESSOR NEMR"/>
    <property type="match status" value="1"/>
</dbReference>
<feature type="DNA-binding region" description="H-T-H motif" evidence="4">
    <location>
        <begin position="26"/>
        <end position="45"/>
    </location>
</feature>
<sequence length="182" mass="20725">MSTPRRERLLDTAEQLFYREGFHATGIDLIQAQSGVAKTTLYKHFKSKDELILAVLERSSSRVKAGLEARTDQLQGQGVARILTLFEELYTLCEEPDFNGCLFNNAAAEFMYSNPAVRALAAEHMAWMQTFLARLLKEEGFEPEYAQMLLPLYEGLLTVARVQEARQAIEYSLNSIRRLLQT</sequence>
<evidence type="ECO:0000256" key="3">
    <source>
        <dbReference type="ARBA" id="ARBA00023163"/>
    </source>
</evidence>
<evidence type="ECO:0000256" key="4">
    <source>
        <dbReference type="PROSITE-ProRule" id="PRU00335"/>
    </source>
</evidence>
<evidence type="ECO:0000313" key="7">
    <source>
        <dbReference type="Proteomes" id="UP000755551"/>
    </source>
</evidence>
<dbReference type="Pfam" id="PF16925">
    <property type="entry name" value="TetR_C_13"/>
    <property type="match status" value="1"/>
</dbReference>
<dbReference type="PROSITE" id="PS50977">
    <property type="entry name" value="HTH_TETR_2"/>
    <property type="match status" value="1"/>
</dbReference>
<gene>
    <name evidence="6" type="ORF">KTN04_04170</name>
</gene>
<keyword evidence="3" id="KW-0804">Transcription</keyword>
<evidence type="ECO:0000256" key="2">
    <source>
        <dbReference type="ARBA" id="ARBA00023125"/>
    </source>
</evidence>
<dbReference type="EMBL" id="JAHQZT010000004">
    <property type="protein sequence ID" value="MBV0932534.1"/>
    <property type="molecule type" value="Genomic_DNA"/>
</dbReference>
<reference evidence="6 7" key="1">
    <citation type="submission" date="2021-06" db="EMBL/GenBank/DDBJ databases">
        <title>Bacterium isolated from marine sediment.</title>
        <authorList>
            <person name="Zhu K.-L."/>
            <person name="Du Z.-J."/>
            <person name="Liang Q.-Y."/>
        </authorList>
    </citation>
    <scope>NUCLEOTIDE SEQUENCE [LARGE SCALE GENOMIC DNA]</scope>
    <source>
        <strain evidence="6 7">A346</strain>
    </source>
</reference>
<comment type="caution">
    <text evidence="6">The sequence shown here is derived from an EMBL/GenBank/DDBJ whole genome shotgun (WGS) entry which is preliminary data.</text>
</comment>
<dbReference type="RefSeq" id="WP_217333955.1">
    <property type="nucleotide sequence ID" value="NZ_JAHQZT010000004.1"/>
</dbReference>
<dbReference type="InterPro" id="IPR011075">
    <property type="entry name" value="TetR_C"/>
</dbReference>
<evidence type="ECO:0000259" key="5">
    <source>
        <dbReference type="PROSITE" id="PS50977"/>
    </source>
</evidence>
<accession>A0ABS6M8C3</accession>
<name>A0ABS6M8C3_9GAMM</name>